<dbReference type="GO" id="GO:0016301">
    <property type="term" value="F:kinase activity"/>
    <property type="evidence" value="ECO:0007669"/>
    <property type="project" value="UniProtKB-KW"/>
</dbReference>
<proteinExistence type="predicted"/>
<accession>D7G5R6</accession>
<dbReference type="EMBL" id="FN648894">
    <property type="protein sequence ID" value="CBJ27363.1"/>
    <property type="molecule type" value="Genomic_DNA"/>
</dbReference>
<dbReference type="EMBL" id="FN649751">
    <property type="protein sequence ID" value="CBJ27363.1"/>
    <property type="molecule type" value="Genomic_DNA"/>
</dbReference>
<organism evidence="1 2">
    <name type="scientific">Ectocarpus siliculosus</name>
    <name type="common">Brown alga</name>
    <name type="synonym">Conferva siliculosa</name>
    <dbReference type="NCBI Taxonomy" id="2880"/>
    <lineage>
        <taxon>Eukaryota</taxon>
        <taxon>Sar</taxon>
        <taxon>Stramenopiles</taxon>
        <taxon>Ochrophyta</taxon>
        <taxon>PX clade</taxon>
        <taxon>Phaeophyceae</taxon>
        <taxon>Ectocarpales</taxon>
        <taxon>Ectocarpaceae</taxon>
        <taxon>Ectocarpus</taxon>
    </lineage>
</organism>
<keyword evidence="2" id="KW-1185">Reference proteome</keyword>
<name>D7G5R6_ECTSI</name>
<dbReference type="AlphaFoldDB" id="D7G5R6"/>
<evidence type="ECO:0000313" key="2">
    <source>
        <dbReference type="Proteomes" id="UP000002630"/>
    </source>
</evidence>
<dbReference type="InParanoid" id="D7G5R6"/>
<reference evidence="1 2" key="1">
    <citation type="journal article" date="2010" name="Nature">
        <title>The Ectocarpus genome and the independent evolution of multicellularity in brown algae.</title>
        <authorList>
            <person name="Cock J.M."/>
            <person name="Sterck L."/>
            <person name="Rouze P."/>
            <person name="Scornet D."/>
            <person name="Allen A.E."/>
            <person name="Amoutzias G."/>
            <person name="Anthouard V."/>
            <person name="Artiguenave F."/>
            <person name="Aury J.M."/>
            <person name="Badger J.H."/>
            <person name="Beszteri B."/>
            <person name="Billiau K."/>
            <person name="Bonnet E."/>
            <person name="Bothwell J.H."/>
            <person name="Bowler C."/>
            <person name="Boyen C."/>
            <person name="Brownlee C."/>
            <person name="Carrano C.J."/>
            <person name="Charrier B."/>
            <person name="Cho G.Y."/>
            <person name="Coelho S.M."/>
            <person name="Collen J."/>
            <person name="Corre E."/>
            <person name="Da Silva C."/>
            <person name="Delage L."/>
            <person name="Delaroque N."/>
            <person name="Dittami S.M."/>
            <person name="Doulbeau S."/>
            <person name="Elias M."/>
            <person name="Farnham G."/>
            <person name="Gachon C.M."/>
            <person name="Gschloessl B."/>
            <person name="Heesch S."/>
            <person name="Jabbari K."/>
            <person name="Jubin C."/>
            <person name="Kawai H."/>
            <person name="Kimura K."/>
            <person name="Kloareg B."/>
            <person name="Kupper F.C."/>
            <person name="Lang D."/>
            <person name="Le Bail A."/>
            <person name="Leblanc C."/>
            <person name="Lerouge P."/>
            <person name="Lohr M."/>
            <person name="Lopez P.J."/>
            <person name="Martens C."/>
            <person name="Maumus F."/>
            <person name="Michel G."/>
            <person name="Miranda-Saavedra D."/>
            <person name="Morales J."/>
            <person name="Moreau H."/>
            <person name="Motomura T."/>
            <person name="Nagasato C."/>
            <person name="Napoli C.A."/>
            <person name="Nelson D.R."/>
            <person name="Nyvall-Collen P."/>
            <person name="Peters A.F."/>
            <person name="Pommier C."/>
            <person name="Potin P."/>
            <person name="Poulain J."/>
            <person name="Quesneville H."/>
            <person name="Read B."/>
            <person name="Rensing S.A."/>
            <person name="Ritter A."/>
            <person name="Rousvoal S."/>
            <person name="Samanta M."/>
            <person name="Samson G."/>
            <person name="Schroeder D.C."/>
            <person name="Segurens B."/>
            <person name="Strittmatter M."/>
            <person name="Tonon T."/>
            <person name="Tregear J.W."/>
            <person name="Valentin K."/>
            <person name="von Dassow P."/>
            <person name="Yamagishi T."/>
            <person name="Van de Peer Y."/>
            <person name="Wincker P."/>
        </authorList>
    </citation>
    <scope>NUCLEOTIDE SEQUENCE [LARGE SCALE GENOMIC DNA]</scope>
    <source>
        <strain evidence="2">Ec32 / CCAP1310/4</strain>
    </source>
</reference>
<protein>
    <submittedName>
        <fullName evidence="1">GTP diphosphokinase</fullName>
    </submittedName>
</protein>
<dbReference type="Proteomes" id="UP000002630">
    <property type="component" value="Linkage Group LG26"/>
</dbReference>
<evidence type="ECO:0000313" key="1">
    <source>
        <dbReference type="EMBL" id="CBJ27363.1"/>
    </source>
</evidence>
<gene>
    <name evidence="1" type="ORF">Esi_0067_0050</name>
</gene>
<sequence>MHHKAEYGHAAHWSYKSDDGGAKAGGVGERRSWRSYDRLKAAGARRTGMDSPATAVPDSVSSGKELVTWLHLELQQRKVFVFGPDNLIWELDKASATAENVLGRSHAAGIRLIDGGAAGGKTGITLVNGKAVPRHYAFKNGDVLDLDLAMA</sequence>